<sequence>MFELQGPWWELPLRAGVVYLALLVLVRLSGRRTVGQFTPFDLLVVMLLSESVSSGLAGRETSVGGGLLSAATLIALNVLVAAISARSVRVQQWVEGRPVLIGRDGDIFEEVLKKHHVPLCDVERALREADCDRKDLKFAFLEADGQISILQRSGDSGLPIDL</sequence>
<proteinExistence type="inferred from homology"/>
<evidence type="ECO:0000256" key="6">
    <source>
        <dbReference type="ARBA" id="ARBA00023136"/>
    </source>
</evidence>
<reference evidence="9 10" key="1">
    <citation type="submission" date="2018-09" db="EMBL/GenBank/DDBJ databases">
        <title>Acidovorax cavernicola nov. sp. isolated from Gruta de las Maravillas (Aracena, Spain).</title>
        <authorList>
            <person name="Jurado V."/>
            <person name="Gutierrez-Patricio S."/>
            <person name="Gonzalez-Pimentel J.L."/>
            <person name="Miller A.Z."/>
            <person name="Laiz L."/>
            <person name="Saiz-Jimenez C."/>
        </authorList>
    </citation>
    <scope>NUCLEOTIDE SEQUENCE [LARGE SCALE GENOMIC DNA]</scope>
    <source>
        <strain evidence="9 10">1011MAR4D40.2</strain>
    </source>
</reference>
<keyword evidence="3" id="KW-1003">Cell membrane</keyword>
<name>A0A9X8GSB9_9BURK</name>
<dbReference type="Proteomes" id="UP000265619">
    <property type="component" value="Unassembled WGS sequence"/>
</dbReference>
<comment type="caution">
    <text evidence="9">The sequence shown here is derived from an EMBL/GenBank/DDBJ whole genome shotgun (WGS) entry which is preliminary data.</text>
</comment>
<dbReference type="Pfam" id="PF04239">
    <property type="entry name" value="DUF421"/>
    <property type="match status" value="1"/>
</dbReference>
<comment type="subcellular location">
    <subcellularLocation>
        <location evidence="1">Cell membrane</location>
        <topology evidence="1">Multi-pass membrane protein</topology>
    </subcellularLocation>
</comment>
<comment type="similarity">
    <text evidence="2">Belongs to the UPF0702 family.</text>
</comment>
<evidence type="ECO:0000256" key="7">
    <source>
        <dbReference type="SAM" id="Phobius"/>
    </source>
</evidence>
<keyword evidence="4 7" id="KW-0812">Transmembrane</keyword>
<dbReference type="RefSeq" id="WP_119558650.1">
    <property type="nucleotide sequence ID" value="NZ_QXMN01000092.1"/>
</dbReference>
<gene>
    <name evidence="9" type="ORF">D3H34_30830</name>
</gene>
<dbReference type="GO" id="GO:0005886">
    <property type="term" value="C:plasma membrane"/>
    <property type="evidence" value="ECO:0007669"/>
    <property type="project" value="UniProtKB-SubCell"/>
</dbReference>
<feature type="transmembrane region" description="Helical" evidence="7">
    <location>
        <begin position="63"/>
        <end position="83"/>
    </location>
</feature>
<accession>A0A9X8GSB9</accession>
<evidence type="ECO:0000256" key="2">
    <source>
        <dbReference type="ARBA" id="ARBA00006448"/>
    </source>
</evidence>
<keyword evidence="5 7" id="KW-1133">Transmembrane helix</keyword>
<dbReference type="InterPro" id="IPR007353">
    <property type="entry name" value="DUF421"/>
</dbReference>
<evidence type="ECO:0000259" key="8">
    <source>
        <dbReference type="Pfam" id="PF04239"/>
    </source>
</evidence>
<dbReference type="AlphaFoldDB" id="A0A9X8GSB9"/>
<keyword evidence="6 7" id="KW-0472">Membrane</keyword>
<evidence type="ECO:0000256" key="1">
    <source>
        <dbReference type="ARBA" id="ARBA00004651"/>
    </source>
</evidence>
<dbReference type="PANTHER" id="PTHR34582">
    <property type="entry name" value="UPF0702 TRANSMEMBRANE PROTEIN YCAP"/>
    <property type="match status" value="1"/>
</dbReference>
<evidence type="ECO:0000313" key="9">
    <source>
        <dbReference type="EMBL" id="RIX72424.1"/>
    </source>
</evidence>
<evidence type="ECO:0000256" key="5">
    <source>
        <dbReference type="ARBA" id="ARBA00022989"/>
    </source>
</evidence>
<dbReference type="PANTHER" id="PTHR34582:SF6">
    <property type="entry name" value="UPF0702 TRANSMEMBRANE PROTEIN YCAP"/>
    <property type="match status" value="1"/>
</dbReference>
<dbReference type="EMBL" id="QXMN01000092">
    <property type="protein sequence ID" value="RIX72424.1"/>
    <property type="molecule type" value="Genomic_DNA"/>
</dbReference>
<dbReference type="OrthoDB" id="9793799at2"/>
<feature type="domain" description="YetF C-terminal" evidence="8">
    <location>
        <begin position="87"/>
        <end position="154"/>
    </location>
</feature>
<evidence type="ECO:0000313" key="10">
    <source>
        <dbReference type="Proteomes" id="UP000265619"/>
    </source>
</evidence>
<dbReference type="InterPro" id="IPR023090">
    <property type="entry name" value="UPF0702_alpha/beta_dom_sf"/>
</dbReference>
<evidence type="ECO:0000256" key="3">
    <source>
        <dbReference type="ARBA" id="ARBA00022475"/>
    </source>
</evidence>
<protein>
    <submittedName>
        <fullName evidence="9">DUF421 domain-containing protein</fullName>
    </submittedName>
</protein>
<organism evidence="9 10">
    <name type="scientific">Acidovorax cavernicola</name>
    <dbReference type="NCBI Taxonomy" id="1675792"/>
    <lineage>
        <taxon>Bacteria</taxon>
        <taxon>Pseudomonadati</taxon>
        <taxon>Pseudomonadota</taxon>
        <taxon>Betaproteobacteria</taxon>
        <taxon>Burkholderiales</taxon>
        <taxon>Comamonadaceae</taxon>
        <taxon>Acidovorax</taxon>
    </lineage>
</organism>
<evidence type="ECO:0000256" key="4">
    <source>
        <dbReference type="ARBA" id="ARBA00022692"/>
    </source>
</evidence>
<dbReference type="Gene3D" id="3.30.240.20">
    <property type="entry name" value="bsu07140 like domains"/>
    <property type="match status" value="1"/>
</dbReference>
<keyword evidence="10" id="KW-1185">Reference proteome</keyword>